<dbReference type="PROSITE" id="PS01124">
    <property type="entry name" value="HTH_ARAC_FAMILY_2"/>
    <property type="match status" value="1"/>
</dbReference>
<feature type="domain" description="HTH araC/xylS-type" evidence="5">
    <location>
        <begin position="130"/>
        <end position="234"/>
    </location>
</feature>
<dbReference type="Gene3D" id="1.10.10.60">
    <property type="entry name" value="Homeodomain-like"/>
    <property type="match status" value="2"/>
</dbReference>
<keyword evidence="2" id="KW-0238">DNA-binding</keyword>
<sequence length="237" mass="27576">MLVVLSSPVYFVFSIRLFKSLDIQIFNNFSSAENINLDWLRKLVYIFGSVWTLLMVVATIHHVFHLFSWIFCTDGISLSLSIFIILIGYYGLKQKELFSFPEKESFILEQKPEKYSGSRLKESEAGLYLEKLNRFMEEEKPYLNPDLNLPQLAKEVEIPSHYLSQVINENIGLNFFDFINRQRVEDVKNKMSDPRYNNFSILGIAFESGFNSKSAFNRVFKNITGITPSEYKKTLSV</sequence>
<gene>
    <name evidence="6" type="ORF">AQPE_4255</name>
</gene>
<keyword evidence="4" id="KW-0812">Transmembrane</keyword>
<proteinExistence type="predicted"/>
<evidence type="ECO:0000256" key="1">
    <source>
        <dbReference type="ARBA" id="ARBA00023015"/>
    </source>
</evidence>
<accession>A0A5K7SFS6</accession>
<dbReference type="PRINTS" id="PR00032">
    <property type="entry name" value="HTHARAC"/>
</dbReference>
<dbReference type="SMART" id="SM00342">
    <property type="entry name" value="HTH_ARAC"/>
    <property type="match status" value="1"/>
</dbReference>
<evidence type="ECO:0000259" key="5">
    <source>
        <dbReference type="PROSITE" id="PS01124"/>
    </source>
</evidence>
<feature type="transmembrane region" description="Helical" evidence="4">
    <location>
        <begin position="66"/>
        <end position="92"/>
    </location>
</feature>
<keyword evidence="1" id="KW-0805">Transcription regulation</keyword>
<evidence type="ECO:0000256" key="2">
    <source>
        <dbReference type="ARBA" id="ARBA00023125"/>
    </source>
</evidence>
<keyword evidence="4" id="KW-1133">Transmembrane helix</keyword>
<name>A0A5K7SFS6_9BACT</name>
<reference evidence="6" key="1">
    <citation type="journal article" date="2020" name="Int. J. Syst. Evol. Microbiol.">
        <title>Aquipluma nitroreducens gen. nov. sp. nov., a novel facultatively anaerobic bacterium isolated from a freshwater lake.</title>
        <authorList>
            <person name="Watanabe M."/>
            <person name="Kojima H."/>
            <person name="Fukui M."/>
        </authorList>
    </citation>
    <scope>NUCLEOTIDE SEQUENCE</scope>
    <source>
        <strain evidence="6">MeG22</strain>
    </source>
</reference>
<dbReference type="PANTHER" id="PTHR43280">
    <property type="entry name" value="ARAC-FAMILY TRANSCRIPTIONAL REGULATOR"/>
    <property type="match status" value="1"/>
</dbReference>
<dbReference type="Proteomes" id="UP001193389">
    <property type="component" value="Chromosome"/>
</dbReference>
<evidence type="ECO:0000256" key="3">
    <source>
        <dbReference type="ARBA" id="ARBA00023163"/>
    </source>
</evidence>
<dbReference type="GO" id="GO:0043565">
    <property type="term" value="F:sequence-specific DNA binding"/>
    <property type="evidence" value="ECO:0007669"/>
    <property type="project" value="InterPro"/>
</dbReference>
<dbReference type="InterPro" id="IPR018060">
    <property type="entry name" value="HTH_AraC"/>
</dbReference>
<dbReference type="AlphaFoldDB" id="A0A5K7SFS6"/>
<keyword evidence="7" id="KW-1185">Reference proteome</keyword>
<feature type="transmembrane region" description="Helical" evidence="4">
    <location>
        <begin position="43"/>
        <end position="60"/>
    </location>
</feature>
<dbReference type="PANTHER" id="PTHR43280:SF29">
    <property type="entry name" value="ARAC-FAMILY TRANSCRIPTIONAL REGULATOR"/>
    <property type="match status" value="1"/>
</dbReference>
<dbReference type="InterPro" id="IPR009057">
    <property type="entry name" value="Homeodomain-like_sf"/>
</dbReference>
<evidence type="ECO:0000313" key="6">
    <source>
        <dbReference type="EMBL" id="BBE20064.1"/>
    </source>
</evidence>
<dbReference type="KEGG" id="anf:AQPE_4255"/>
<dbReference type="InterPro" id="IPR018062">
    <property type="entry name" value="HTH_AraC-typ_CS"/>
</dbReference>
<dbReference type="EMBL" id="AP018694">
    <property type="protein sequence ID" value="BBE20064.1"/>
    <property type="molecule type" value="Genomic_DNA"/>
</dbReference>
<evidence type="ECO:0000313" key="7">
    <source>
        <dbReference type="Proteomes" id="UP001193389"/>
    </source>
</evidence>
<organism evidence="6 7">
    <name type="scientific">Aquipluma nitroreducens</name>
    <dbReference type="NCBI Taxonomy" id="2010828"/>
    <lineage>
        <taxon>Bacteria</taxon>
        <taxon>Pseudomonadati</taxon>
        <taxon>Bacteroidota</taxon>
        <taxon>Bacteroidia</taxon>
        <taxon>Marinilabiliales</taxon>
        <taxon>Prolixibacteraceae</taxon>
        <taxon>Aquipluma</taxon>
    </lineage>
</organism>
<evidence type="ECO:0000256" key="4">
    <source>
        <dbReference type="SAM" id="Phobius"/>
    </source>
</evidence>
<keyword evidence="3" id="KW-0804">Transcription</keyword>
<keyword evidence="4" id="KW-0472">Membrane</keyword>
<protein>
    <submittedName>
        <fullName evidence="6">Transcriptional regulator, AraC family</fullName>
    </submittedName>
</protein>
<dbReference type="SUPFAM" id="SSF46689">
    <property type="entry name" value="Homeodomain-like"/>
    <property type="match status" value="1"/>
</dbReference>
<dbReference type="GO" id="GO:0003700">
    <property type="term" value="F:DNA-binding transcription factor activity"/>
    <property type="evidence" value="ECO:0007669"/>
    <property type="project" value="InterPro"/>
</dbReference>
<dbReference type="InterPro" id="IPR020449">
    <property type="entry name" value="Tscrpt_reg_AraC-type_HTH"/>
</dbReference>
<dbReference type="PROSITE" id="PS00041">
    <property type="entry name" value="HTH_ARAC_FAMILY_1"/>
    <property type="match status" value="1"/>
</dbReference>
<dbReference type="Pfam" id="PF12833">
    <property type="entry name" value="HTH_18"/>
    <property type="match status" value="1"/>
</dbReference>